<dbReference type="AlphaFoldDB" id="A0A1S2VI00"/>
<reference evidence="1 2" key="1">
    <citation type="submission" date="2016-10" db="EMBL/GenBank/DDBJ databases">
        <title>Arsenicibacter rosenii gen. nov., sp. nov., an efficient arsenic-methylating bacterium isolated from an arsenic-contaminated paddy soil.</title>
        <authorList>
            <person name="Huang K."/>
        </authorList>
    </citation>
    <scope>NUCLEOTIDE SEQUENCE [LARGE SCALE GENOMIC DNA]</scope>
    <source>
        <strain evidence="1 2">SM-1</strain>
    </source>
</reference>
<keyword evidence="2" id="KW-1185">Reference proteome</keyword>
<dbReference type="InterPro" id="IPR058512">
    <property type="entry name" value="DUF8199"/>
</dbReference>
<dbReference type="EMBL" id="MORL01000007">
    <property type="protein sequence ID" value="OIN58372.1"/>
    <property type="molecule type" value="Genomic_DNA"/>
</dbReference>
<dbReference type="NCBIfam" id="NF047658">
    <property type="entry name" value="HYC_CC_PP"/>
    <property type="match status" value="1"/>
</dbReference>
<organism evidence="1 2">
    <name type="scientific">Arsenicibacter rosenii</name>
    <dbReference type="NCBI Taxonomy" id="1750698"/>
    <lineage>
        <taxon>Bacteria</taxon>
        <taxon>Pseudomonadati</taxon>
        <taxon>Bacteroidota</taxon>
        <taxon>Cytophagia</taxon>
        <taxon>Cytophagales</taxon>
        <taxon>Spirosomataceae</taxon>
        <taxon>Arsenicibacter</taxon>
    </lineage>
</organism>
<name>A0A1S2VI00_9BACT</name>
<evidence type="ECO:0000313" key="1">
    <source>
        <dbReference type="EMBL" id="OIN58372.1"/>
    </source>
</evidence>
<protein>
    <submittedName>
        <fullName evidence="1">Uncharacterized protein</fullName>
    </submittedName>
</protein>
<dbReference type="OrthoDB" id="952405at2"/>
<dbReference type="InterPro" id="IPR058060">
    <property type="entry name" value="HYC_CC_PP"/>
</dbReference>
<dbReference type="Proteomes" id="UP000181790">
    <property type="component" value="Unassembled WGS sequence"/>
</dbReference>
<gene>
    <name evidence="1" type="ORF">BLX24_15375</name>
</gene>
<evidence type="ECO:0000313" key="2">
    <source>
        <dbReference type="Proteomes" id="UP000181790"/>
    </source>
</evidence>
<sequence>MKRALKNIVCLLMACIVLISSTGFGLLEHTCQMRGKKVQLIGLHDPACKGCPAGQGAHSDGKTIVKKADCCKEEARFENVDITSSLSQLFAKFLKSVAEAVTVAVVSVITWLFNWIYDREADAALILPNAPPPAYGRALLAIVQRFLL</sequence>
<dbReference type="Pfam" id="PF26622">
    <property type="entry name" value="DUF8199"/>
    <property type="match status" value="1"/>
</dbReference>
<comment type="caution">
    <text evidence="1">The sequence shown here is derived from an EMBL/GenBank/DDBJ whole genome shotgun (WGS) entry which is preliminary data.</text>
</comment>
<accession>A0A1S2VI00</accession>
<proteinExistence type="predicted"/>